<keyword evidence="3" id="KW-0677">Repeat</keyword>
<dbReference type="EMBL" id="JAFCIX010000433">
    <property type="protein sequence ID" value="KAH6590423.1"/>
    <property type="molecule type" value="Genomic_DNA"/>
</dbReference>
<dbReference type="PROSITE" id="PS00678">
    <property type="entry name" value="WD_REPEATS_1"/>
    <property type="match status" value="1"/>
</dbReference>
<evidence type="ECO:0000256" key="3">
    <source>
        <dbReference type="ARBA" id="ARBA00022737"/>
    </source>
</evidence>
<comment type="subcellular location">
    <subcellularLocation>
        <location evidence="1">Nucleus</location>
    </subcellularLocation>
</comment>
<evidence type="ECO:0000256" key="5">
    <source>
        <dbReference type="PROSITE-ProRule" id="PRU00221"/>
    </source>
</evidence>
<feature type="region of interest" description="Disordered" evidence="6">
    <location>
        <begin position="24"/>
        <end position="43"/>
    </location>
</feature>
<dbReference type="InterPro" id="IPR015943">
    <property type="entry name" value="WD40/YVTN_repeat-like_dom_sf"/>
</dbReference>
<proteinExistence type="predicted"/>
<feature type="repeat" description="WD" evidence="5">
    <location>
        <begin position="360"/>
        <end position="398"/>
    </location>
</feature>
<evidence type="ECO:0000256" key="4">
    <source>
        <dbReference type="ARBA" id="ARBA00023242"/>
    </source>
</evidence>
<dbReference type="InterPro" id="IPR051972">
    <property type="entry name" value="Glutamate-rich_WD_repeat"/>
</dbReference>
<protein>
    <recommendedName>
        <fullName evidence="7">Histone-binding protein RBBP4-like N-terminal domain-containing protein</fullName>
    </recommendedName>
</protein>
<dbReference type="InterPro" id="IPR022052">
    <property type="entry name" value="Histone-bd_RBBP4-like_N"/>
</dbReference>
<dbReference type="InterPro" id="IPR019775">
    <property type="entry name" value="WD40_repeat_CS"/>
</dbReference>
<evidence type="ECO:0000259" key="7">
    <source>
        <dbReference type="Pfam" id="PF12265"/>
    </source>
</evidence>
<sequence>MGKRKTDEITAPSAAMADVTLNSAAASKSNTPSKKEAKLSNTDGVAAATDEMGEFEDNWEDDIEADDEGEVIVAPDSDDEDEDMEIQRELCPEDEEDETPLQVYLPGQQLGEDEVLVADQSTYEMLHSMNVEWPCLSFDIARDNLGAGRSSFPMTSYVVAGSQADEPSANKIYIMKMSSLYKTKHDGDDDMDEDDDPNDLDDDPLLESRTIPHEGGINRIRLMPHPEVHIAATMSETGKVHIYDLSQHILALDTPGLIPNSNLAPMHTVTQHGTAEGYAIDWSHIQTGHLLTGDSKSRIFLTTKTQSSFVTDSTPFSGHMSSVEDIQWSPSQSNVFASSSSDRTIRIWDARDKRKPQLTMTAHNSDVNVISWNRTLSSGHVLASGADSGEFSIWDLRTWPSSKGKPVPLASFKWHQEPITSIDWHPTESSVLAASGADDQVTIWDLALERDEEEEIVMVTVASGKQVEVPPQLLFIHQGQNNVKEIHWHRQIPGVLSTPTLLSWSLHLRDQQLLSTSIAHLVVECEQVAGHRIQSGLVPAIQKSRLRLLGRALDPGVENVYTWLRGGVLNGEADLDQRWLDGDCGA</sequence>
<dbReference type="PANTHER" id="PTHR45903">
    <property type="entry name" value="GLUTAMATE-RICH WD REPEAT-CONTAINING PROTEIN 1"/>
    <property type="match status" value="1"/>
</dbReference>
<evidence type="ECO:0000256" key="1">
    <source>
        <dbReference type="ARBA" id="ARBA00004123"/>
    </source>
</evidence>
<dbReference type="SMART" id="SM00320">
    <property type="entry name" value="WD40"/>
    <property type="match status" value="5"/>
</dbReference>
<feature type="region of interest" description="Disordered" evidence="6">
    <location>
        <begin position="185"/>
        <end position="210"/>
    </location>
</feature>
<evidence type="ECO:0000256" key="6">
    <source>
        <dbReference type="SAM" id="MobiDB-lite"/>
    </source>
</evidence>
<dbReference type="Proteomes" id="UP001648503">
    <property type="component" value="Unassembled WGS sequence"/>
</dbReference>
<organism evidence="8 9">
    <name type="scientific">Batrachochytrium salamandrivorans</name>
    <dbReference type="NCBI Taxonomy" id="1357716"/>
    <lineage>
        <taxon>Eukaryota</taxon>
        <taxon>Fungi</taxon>
        <taxon>Fungi incertae sedis</taxon>
        <taxon>Chytridiomycota</taxon>
        <taxon>Chytridiomycota incertae sedis</taxon>
        <taxon>Chytridiomycetes</taxon>
        <taxon>Rhizophydiales</taxon>
        <taxon>Rhizophydiales incertae sedis</taxon>
        <taxon>Batrachochytrium</taxon>
    </lineage>
</organism>
<evidence type="ECO:0000313" key="9">
    <source>
        <dbReference type="Proteomes" id="UP001648503"/>
    </source>
</evidence>
<dbReference type="InterPro" id="IPR036322">
    <property type="entry name" value="WD40_repeat_dom_sf"/>
</dbReference>
<feature type="repeat" description="WD" evidence="5">
    <location>
        <begin position="412"/>
        <end position="446"/>
    </location>
</feature>
<keyword evidence="9" id="KW-1185">Reference proteome</keyword>
<dbReference type="PANTHER" id="PTHR45903:SF1">
    <property type="entry name" value="GLUTAMATE-RICH WD REPEAT-CONTAINING PROTEIN 1"/>
    <property type="match status" value="1"/>
</dbReference>
<dbReference type="PROSITE" id="PS50294">
    <property type="entry name" value="WD_REPEATS_REGION"/>
    <property type="match status" value="3"/>
</dbReference>
<dbReference type="Pfam" id="PF00400">
    <property type="entry name" value="WD40"/>
    <property type="match status" value="3"/>
</dbReference>
<keyword evidence="4" id="KW-0539">Nucleus</keyword>
<feature type="compositionally biased region" description="Acidic residues" evidence="6">
    <location>
        <begin position="188"/>
        <end position="205"/>
    </location>
</feature>
<feature type="repeat" description="WD" evidence="5">
    <location>
        <begin position="316"/>
        <end position="358"/>
    </location>
</feature>
<dbReference type="PROSITE" id="PS50082">
    <property type="entry name" value="WD_REPEATS_2"/>
    <property type="match status" value="3"/>
</dbReference>
<reference evidence="8 9" key="1">
    <citation type="submission" date="2021-02" db="EMBL/GenBank/DDBJ databases">
        <title>Variation within the Batrachochytrium salamandrivorans European outbreak.</title>
        <authorList>
            <person name="Kelly M."/>
            <person name="Pasmans F."/>
            <person name="Shea T.P."/>
            <person name="Munoz J.F."/>
            <person name="Carranza S."/>
            <person name="Cuomo C.A."/>
            <person name="Martel A."/>
        </authorList>
    </citation>
    <scope>NUCLEOTIDE SEQUENCE [LARGE SCALE GENOMIC DNA]</scope>
    <source>
        <strain evidence="8 9">AMFP18/2</strain>
    </source>
</reference>
<feature type="domain" description="Histone-binding protein RBBP4-like N-terminal" evidence="7">
    <location>
        <begin position="113"/>
        <end position="180"/>
    </location>
</feature>
<dbReference type="InterPro" id="IPR001680">
    <property type="entry name" value="WD40_rpt"/>
</dbReference>
<accession>A0ABQ8F1I6</accession>
<gene>
    <name evidence="8" type="ORF">BASA50_009398</name>
</gene>
<dbReference type="Pfam" id="PF12265">
    <property type="entry name" value="CAF1C_H4-bd"/>
    <property type="match status" value="1"/>
</dbReference>
<name>A0ABQ8F1I6_9FUNG</name>
<dbReference type="SUPFAM" id="SSF50978">
    <property type="entry name" value="WD40 repeat-like"/>
    <property type="match status" value="1"/>
</dbReference>
<keyword evidence="2 5" id="KW-0853">WD repeat</keyword>
<dbReference type="Gene3D" id="2.130.10.10">
    <property type="entry name" value="YVTN repeat-like/Quinoprotein amine dehydrogenase"/>
    <property type="match status" value="1"/>
</dbReference>
<comment type="caution">
    <text evidence="8">The sequence shown here is derived from an EMBL/GenBank/DDBJ whole genome shotgun (WGS) entry which is preliminary data.</text>
</comment>
<evidence type="ECO:0000256" key="2">
    <source>
        <dbReference type="ARBA" id="ARBA00022574"/>
    </source>
</evidence>
<evidence type="ECO:0000313" key="8">
    <source>
        <dbReference type="EMBL" id="KAH6590423.1"/>
    </source>
</evidence>